<sequence>MKNYYIPQSLDQQIDDLLNRIAESLQLDETRRAAAERSYRAVSDWISSDVGFFKEVPFDIYPQGSFRVGTTVRPYSGSEFDLDIVIHMAARYAGFDPMKTLNELERRLRENGTYNSMVERKNRCIRLNYANEFHMDILPGFHESIYDHNRLMVPDRALKDWTASNPKGYAHWLESKFIRQDLILLEKARSVEELPENMPYQLKQPLQRAVQLIKRYRDVYFQDKPELATSSIILTTLAGMFYGGQTSEYQAIKAIVNGINGAVPLLKGKVIEIVNPANTDEKFSDKWDNEPELYDAFVVFIRDFKKVWDQLHYTSGIHKVIDIIKPAFGDAVSTTALREQVDFIEKARSSGRLGVVRNSGLLTGAAGHGISQIKRNNFYGS</sequence>
<evidence type="ECO:0000313" key="3">
    <source>
        <dbReference type="Proteomes" id="UP000256708"/>
    </source>
</evidence>
<proteinExistence type="predicted"/>
<accession>A0A3D8LDX9</accession>
<dbReference type="RefSeq" id="WP_115565078.1">
    <property type="nucleotide sequence ID" value="NZ_QRGR01000008.1"/>
</dbReference>
<comment type="caution">
    <text evidence="2">The sequence shown here is derived from an EMBL/GenBank/DDBJ whole genome shotgun (WGS) entry which is preliminary data.</text>
</comment>
<dbReference type="GO" id="GO:0051607">
    <property type="term" value="P:defense response to virus"/>
    <property type="evidence" value="ECO:0007669"/>
    <property type="project" value="UniProtKB-KW"/>
</dbReference>
<evidence type="ECO:0000313" key="2">
    <source>
        <dbReference type="EMBL" id="RDV15484.1"/>
    </source>
</evidence>
<evidence type="ECO:0000256" key="1">
    <source>
        <dbReference type="ARBA" id="ARBA00023118"/>
    </source>
</evidence>
<reference evidence="3" key="1">
    <citation type="submission" date="2018-08" db="EMBL/GenBank/DDBJ databases">
        <authorList>
            <person name="Liu Z.-W."/>
            <person name="Du Z.-J."/>
        </authorList>
    </citation>
    <scope>NUCLEOTIDE SEQUENCE [LARGE SCALE GENOMIC DNA]</scope>
    <source>
        <strain evidence="3">H4X</strain>
    </source>
</reference>
<protein>
    <submittedName>
        <fullName evidence="2">Nucleotidyltransferase</fullName>
    </submittedName>
</protein>
<dbReference type="EMBL" id="QRGR01000008">
    <property type="protein sequence ID" value="RDV15484.1"/>
    <property type="molecule type" value="Genomic_DNA"/>
</dbReference>
<name>A0A3D8LDX9_9BACT</name>
<gene>
    <name evidence="2" type="ORF">DXT99_08285</name>
</gene>
<dbReference type="SUPFAM" id="SSF81301">
    <property type="entry name" value="Nucleotidyltransferase"/>
    <property type="match status" value="1"/>
</dbReference>
<dbReference type="InterPro" id="IPR043519">
    <property type="entry name" value="NT_sf"/>
</dbReference>
<dbReference type="Pfam" id="PF18144">
    <property type="entry name" value="SMODS"/>
    <property type="match status" value="1"/>
</dbReference>
<dbReference type="Proteomes" id="UP000256708">
    <property type="component" value="Unassembled WGS sequence"/>
</dbReference>
<keyword evidence="2" id="KW-0808">Transferase</keyword>
<organism evidence="2 3">
    <name type="scientific">Pontibacter diazotrophicus</name>
    <dbReference type="NCBI Taxonomy" id="1400979"/>
    <lineage>
        <taxon>Bacteria</taxon>
        <taxon>Pseudomonadati</taxon>
        <taxon>Bacteroidota</taxon>
        <taxon>Cytophagia</taxon>
        <taxon>Cytophagales</taxon>
        <taxon>Hymenobacteraceae</taxon>
        <taxon>Pontibacter</taxon>
    </lineage>
</organism>
<keyword evidence="3" id="KW-1185">Reference proteome</keyword>
<dbReference type="GO" id="GO:0016779">
    <property type="term" value="F:nucleotidyltransferase activity"/>
    <property type="evidence" value="ECO:0007669"/>
    <property type="project" value="InterPro"/>
</dbReference>
<dbReference type="InterPro" id="IPR006116">
    <property type="entry name" value="NT_2-5OAS_ClassI-CCAase"/>
</dbReference>
<dbReference type="OrthoDB" id="1118920at2"/>
<keyword evidence="1" id="KW-0051">Antiviral defense</keyword>
<dbReference type="AlphaFoldDB" id="A0A3D8LDX9"/>
<dbReference type="CDD" id="cd05400">
    <property type="entry name" value="NT_2-5OAS_ClassI-CCAase"/>
    <property type="match status" value="1"/>
</dbReference>